<proteinExistence type="predicted"/>
<accession>A0ACB9RAF3</accession>
<reference evidence="2" key="1">
    <citation type="journal article" date="2023" name="Front. Plant Sci.">
        <title>Chromosomal-level genome assembly of Melastoma candidum provides insights into trichome evolution.</title>
        <authorList>
            <person name="Zhong Y."/>
            <person name="Wu W."/>
            <person name="Sun C."/>
            <person name="Zou P."/>
            <person name="Liu Y."/>
            <person name="Dai S."/>
            <person name="Zhou R."/>
        </authorList>
    </citation>
    <scope>NUCLEOTIDE SEQUENCE [LARGE SCALE GENOMIC DNA]</scope>
</reference>
<organism evidence="1 2">
    <name type="scientific">Melastoma candidum</name>
    <dbReference type="NCBI Taxonomy" id="119954"/>
    <lineage>
        <taxon>Eukaryota</taxon>
        <taxon>Viridiplantae</taxon>
        <taxon>Streptophyta</taxon>
        <taxon>Embryophyta</taxon>
        <taxon>Tracheophyta</taxon>
        <taxon>Spermatophyta</taxon>
        <taxon>Magnoliopsida</taxon>
        <taxon>eudicotyledons</taxon>
        <taxon>Gunneridae</taxon>
        <taxon>Pentapetalae</taxon>
        <taxon>rosids</taxon>
        <taxon>malvids</taxon>
        <taxon>Myrtales</taxon>
        <taxon>Melastomataceae</taxon>
        <taxon>Melastomatoideae</taxon>
        <taxon>Melastomateae</taxon>
        <taxon>Melastoma</taxon>
    </lineage>
</organism>
<protein>
    <submittedName>
        <fullName evidence="1">Uncharacterized protein</fullName>
    </submittedName>
</protein>
<keyword evidence="2" id="KW-1185">Reference proteome</keyword>
<sequence length="366" mass="41009">MTDNNVKLLLPLLLVYLSRSKTITAAASSSSSPPPPPSSPYLFASTFAADYSHMLSSFKIFIYNTTDPSSPPRFASPAQSLFYDCLLRSPFVTLSADDAHLFFVPFSSATSLSNRALARLVTSLKSSLPYWNRTLGSDHFYLSCHGLAFSSDRGLLELKKNSIQVSCFPANRFIPHKDVTLVPRAESSPGESVTARVSREYLAYARFGAVKNTGLLDGLRKDEEFLVESQPSDEVTWRTKMGSSELCLFEYGEGDFTGLSEAMRFGCVPTVITNRPMNDLPLIDVLSWREIGAFVGKDPERLRTALGDVAREGRKMDRMRRLGAQASRHLSWNEAPQPLDAFHMVMYQLWIRRHTTRYVRRPELAP</sequence>
<comment type="caution">
    <text evidence="1">The sequence shown here is derived from an EMBL/GenBank/DDBJ whole genome shotgun (WGS) entry which is preliminary data.</text>
</comment>
<evidence type="ECO:0000313" key="2">
    <source>
        <dbReference type="Proteomes" id="UP001057402"/>
    </source>
</evidence>
<dbReference type="EMBL" id="CM042883">
    <property type="protein sequence ID" value="KAI4372967.1"/>
    <property type="molecule type" value="Genomic_DNA"/>
</dbReference>
<dbReference type="Proteomes" id="UP001057402">
    <property type="component" value="Chromosome 4"/>
</dbReference>
<gene>
    <name evidence="1" type="ORF">MLD38_011144</name>
</gene>
<name>A0ACB9RAF3_9MYRT</name>
<evidence type="ECO:0000313" key="1">
    <source>
        <dbReference type="EMBL" id="KAI4372967.1"/>
    </source>
</evidence>